<dbReference type="GeneID" id="9687066"/>
<keyword evidence="2" id="KW-1185">Reference proteome</keyword>
<dbReference type="CDD" id="cd11717">
    <property type="entry name" value="THUMP_THUMPD1_like"/>
    <property type="match status" value="1"/>
</dbReference>
<organism evidence="2">
    <name type="scientific">Micromonas pusilla (strain CCMP1545)</name>
    <name type="common">Picoplanktonic green alga</name>
    <dbReference type="NCBI Taxonomy" id="564608"/>
    <lineage>
        <taxon>Eukaryota</taxon>
        <taxon>Viridiplantae</taxon>
        <taxon>Chlorophyta</taxon>
        <taxon>Mamiellophyceae</taxon>
        <taxon>Mamiellales</taxon>
        <taxon>Mamiellaceae</taxon>
        <taxon>Micromonas</taxon>
    </lineage>
</organism>
<dbReference type="OrthoDB" id="10636086at2759"/>
<dbReference type="GO" id="GO:0006400">
    <property type="term" value="P:tRNA modification"/>
    <property type="evidence" value="ECO:0007669"/>
    <property type="project" value="InterPro"/>
</dbReference>
<dbReference type="PANTHER" id="PTHR13452">
    <property type="entry name" value="THUMP DOMAIN CONTAINING PROTEIN 1-RELATED"/>
    <property type="match status" value="1"/>
</dbReference>
<dbReference type="Proteomes" id="UP000001876">
    <property type="component" value="Unassembled WGS sequence"/>
</dbReference>
<protein>
    <submittedName>
        <fullName evidence="1">Predicted protein</fullName>
    </submittedName>
</protein>
<dbReference type="RefSeq" id="XP_003061627.1">
    <property type="nucleotide sequence ID" value="XM_003061581.1"/>
</dbReference>
<proteinExistence type="predicted"/>
<reference evidence="1 2" key="1">
    <citation type="journal article" date="2009" name="Science">
        <title>Green evolution and dynamic adaptations revealed by genomes of the marine picoeukaryotes Micromonas.</title>
        <authorList>
            <person name="Worden A.Z."/>
            <person name="Lee J.H."/>
            <person name="Mock T."/>
            <person name="Rouze P."/>
            <person name="Simmons M.P."/>
            <person name="Aerts A.L."/>
            <person name="Allen A.E."/>
            <person name="Cuvelier M.L."/>
            <person name="Derelle E."/>
            <person name="Everett M.V."/>
            <person name="Foulon E."/>
            <person name="Grimwood J."/>
            <person name="Gundlach H."/>
            <person name="Henrissat B."/>
            <person name="Napoli C."/>
            <person name="McDonald S.M."/>
            <person name="Parker M.S."/>
            <person name="Rombauts S."/>
            <person name="Salamov A."/>
            <person name="Von Dassow P."/>
            <person name="Badger J.H."/>
            <person name="Coutinho P.M."/>
            <person name="Demir E."/>
            <person name="Dubchak I."/>
            <person name="Gentemann C."/>
            <person name="Eikrem W."/>
            <person name="Gready J.E."/>
            <person name="John U."/>
            <person name="Lanier W."/>
            <person name="Lindquist E.A."/>
            <person name="Lucas S."/>
            <person name="Mayer K.F."/>
            <person name="Moreau H."/>
            <person name="Not F."/>
            <person name="Otillar R."/>
            <person name="Panaud O."/>
            <person name="Pangilinan J."/>
            <person name="Paulsen I."/>
            <person name="Piegu B."/>
            <person name="Poliakov A."/>
            <person name="Robbens S."/>
            <person name="Schmutz J."/>
            <person name="Toulza E."/>
            <person name="Wyss T."/>
            <person name="Zelensky A."/>
            <person name="Zhou K."/>
            <person name="Armbrust E.V."/>
            <person name="Bhattacharya D."/>
            <person name="Goodenough U.W."/>
            <person name="Van de Peer Y."/>
            <person name="Grigoriev I.V."/>
        </authorList>
    </citation>
    <scope>NUCLEOTIDE SEQUENCE [LARGE SCALE GENOMIC DNA]</scope>
    <source>
        <strain evidence="1 2">CCMP1545</strain>
    </source>
</reference>
<dbReference type="GO" id="GO:0003723">
    <property type="term" value="F:RNA binding"/>
    <property type="evidence" value="ECO:0007669"/>
    <property type="project" value="InterPro"/>
</dbReference>
<dbReference type="PANTHER" id="PTHR13452:SF10">
    <property type="entry name" value="THUMP DOMAIN-CONTAINING PROTEIN 1"/>
    <property type="match status" value="1"/>
</dbReference>
<evidence type="ECO:0000313" key="2">
    <source>
        <dbReference type="Proteomes" id="UP000001876"/>
    </source>
</evidence>
<gene>
    <name evidence="1" type="ORF">MICPUCDRAFT_41532</name>
</gene>
<evidence type="ECO:0000313" key="1">
    <source>
        <dbReference type="EMBL" id="EEH54257.1"/>
    </source>
</evidence>
<accession>C1N0F2</accession>
<dbReference type="KEGG" id="mpp:MICPUCDRAFT_41532"/>
<sequence length="226" mass="25408">MKVFDDELKHFNPCVPYAIEAIDEFIGEPLPPIDSPEYLARLVPIERTCAATETAVVGAVKTLLPQHFRRPTQTPATYYDSHREPTKFYVHYEHHGKSEIDRKALVDAIAELLPSPDYVVDAEARLFFFVWFSFGFIFWSLARSRAPSSSHRLPAARRVAEPYASYAERTISVIVYHAVALVSVLPRYNELRQYNLRELVGAFHRAAYGGDAATAAVETTSGGGYP</sequence>
<dbReference type="AlphaFoldDB" id="C1N0F2"/>
<name>C1N0F2_MICPC</name>
<dbReference type="EMBL" id="GG663744">
    <property type="protein sequence ID" value="EEH54257.1"/>
    <property type="molecule type" value="Genomic_DNA"/>
</dbReference>
<dbReference type="InterPro" id="IPR040183">
    <property type="entry name" value="THUMPD1-like"/>
</dbReference>